<evidence type="ECO:0000313" key="1">
    <source>
        <dbReference type="EMBL" id="PLW35678.1"/>
    </source>
</evidence>
<name>A0A2N5UD70_9BASI</name>
<keyword evidence="2" id="KW-1185">Reference proteome</keyword>
<accession>A0A2N5UD70</accession>
<gene>
    <name evidence="1" type="ORF">PCANC_13828</name>
</gene>
<dbReference type="AlphaFoldDB" id="A0A2N5UD70"/>
<reference evidence="1 2" key="1">
    <citation type="submission" date="2017-11" db="EMBL/GenBank/DDBJ databases">
        <title>De novo assembly and phasing of dikaryotic genomes from two isolates of Puccinia coronata f. sp. avenae, the causal agent of oat crown rust.</title>
        <authorList>
            <person name="Miller M.E."/>
            <person name="Zhang Y."/>
            <person name="Omidvar V."/>
            <person name="Sperschneider J."/>
            <person name="Schwessinger B."/>
            <person name="Raley C."/>
            <person name="Palmer J.M."/>
            <person name="Garnica D."/>
            <person name="Upadhyaya N."/>
            <person name="Rathjen J."/>
            <person name="Taylor J.M."/>
            <person name="Park R.F."/>
            <person name="Dodds P.N."/>
            <person name="Hirsch C.D."/>
            <person name="Kianian S.F."/>
            <person name="Figueroa M."/>
        </authorList>
    </citation>
    <scope>NUCLEOTIDE SEQUENCE [LARGE SCALE GENOMIC DNA]</scope>
    <source>
        <strain evidence="1">12NC29</strain>
    </source>
</reference>
<sequence length="182" mass="19280">MSDVLDQCYIGASIRCNFLAMLHRPRQILHCHGPIGKGTLAMKHCQTSHRRKCAAMLCQPGCEPAQRPPDTTLAQSDVASAVGNAMLNGSLALVDATLGCTDVSPNWLDATAVLLDKNSGLIDATLVVPDASPVLADAILARPTDAISGRPADAISPRPANAILQRPAQSWHAMPLGLKVWF</sequence>
<dbReference type="Proteomes" id="UP000235388">
    <property type="component" value="Unassembled WGS sequence"/>
</dbReference>
<dbReference type="EMBL" id="PGCJ01000253">
    <property type="protein sequence ID" value="PLW35678.1"/>
    <property type="molecule type" value="Genomic_DNA"/>
</dbReference>
<organism evidence="1 2">
    <name type="scientific">Puccinia coronata f. sp. avenae</name>
    <dbReference type="NCBI Taxonomy" id="200324"/>
    <lineage>
        <taxon>Eukaryota</taxon>
        <taxon>Fungi</taxon>
        <taxon>Dikarya</taxon>
        <taxon>Basidiomycota</taxon>
        <taxon>Pucciniomycotina</taxon>
        <taxon>Pucciniomycetes</taxon>
        <taxon>Pucciniales</taxon>
        <taxon>Pucciniaceae</taxon>
        <taxon>Puccinia</taxon>
    </lineage>
</organism>
<evidence type="ECO:0000313" key="2">
    <source>
        <dbReference type="Proteomes" id="UP000235388"/>
    </source>
</evidence>
<comment type="caution">
    <text evidence="1">The sequence shown here is derived from an EMBL/GenBank/DDBJ whole genome shotgun (WGS) entry which is preliminary data.</text>
</comment>
<protein>
    <submittedName>
        <fullName evidence="1">Uncharacterized protein</fullName>
    </submittedName>
</protein>
<proteinExistence type="predicted"/>